<organism evidence="1 2">
    <name type="scientific">Ensete ventricosum</name>
    <name type="common">Abyssinian banana</name>
    <name type="synonym">Musa ensete</name>
    <dbReference type="NCBI Taxonomy" id="4639"/>
    <lineage>
        <taxon>Eukaryota</taxon>
        <taxon>Viridiplantae</taxon>
        <taxon>Streptophyta</taxon>
        <taxon>Embryophyta</taxon>
        <taxon>Tracheophyta</taxon>
        <taxon>Spermatophyta</taxon>
        <taxon>Magnoliopsida</taxon>
        <taxon>Liliopsida</taxon>
        <taxon>Zingiberales</taxon>
        <taxon>Musaceae</taxon>
        <taxon>Ensete</taxon>
    </lineage>
</organism>
<protein>
    <submittedName>
        <fullName evidence="1">Uncharacterized protein</fullName>
    </submittedName>
</protein>
<dbReference type="EMBL" id="AMZH03019101">
    <property type="protein sequence ID" value="RRT40790.1"/>
    <property type="molecule type" value="Genomic_DNA"/>
</dbReference>
<dbReference type="AlphaFoldDB" id="A0A426XMX1"/>
<evidence type="ECO:0000313" key="2">
    <source>
        <dbReference type="Proteomes" id="UP000287651"/>
    </source>
</evidence>
<sequence>MFDGVVVVEFEDAVAGSCMKKTTTMFAAQVVFYNAMFDGVVIVEFEDVVVGSYTKKTTVRETEGVGSDYDVKQRKSSNRVDMLRKKGWPIVIAGAIEKIDGKGQRAEQQRVERRWAAEARRWLCAAVLTIAGAIRKKRLEEGCDQDLSVVSGNICKAGDRGCQGCGALAGSETGEVVGVGAMVGDFTGECVGASCSVLALGFRRSIIMRRR</sequence>
<name>A0A426XMX1_ENSVE</name>
<proteinExistence type="predicted"/>
<gene>
    <name evidence="1" type="ORF">B296_00047835</name>
</gene>
<dbReference type="Proteomes" id="UP000287651">
    <property type="component" value="Unassembled WGS sequence"/>
</dbReference>
<accession>A0A426XMX1</accession>
<comment type="caution">
    <text evidence="1">The sequence shown here is derived from an EMBL/GenBank/DDBJ whole genome shotgun (WGS) entry which is preliminary data.</text>
</comment>
<reference evidence="1 2" key="1">
    <citation type="journal article" date="2014" name="Agronomy (Basel)">
        <title>A Draft Genome Sequence for Ensete ventricosum, the Drought-Tolerant Tree Against Hunger.</title>
        <authorList>
            <person name="Harrison J."/>
            <person name="Moore K.A."/>
            <person name="Paszkiewicz K."/>
            <person name="Jones T."/>
            <person name="Grant M."/>
            <person name="Ambacheew D."/>
            <person name="Muzemil S."/>
            <person name="Studholme D.J."/>
        </authorList>
    </citation>
    <scope>NUCLEOTIDE SEQUENCE [LARGE SCALE GENOMIC DNA]</scope>
</reference>
<evidence type="ECO:0000313" key="1">
    <source>
        <dbReference type="EMBL" id="RRT40790.1"/>
    </source>
</evidence>